<proteinExistence type="predicted"/>
<dbReference type="InterPro" id="IPR011990">
    <property type="entry name" value="TPR-like_helical_dom_sf"/>
</dbReference>
<keyword evidence="1" id="KW-0479">Metal-binding</keyword>
<dbReference type="SUPFAM" id="SSF82199">
    <property type="entry name" value="SET domain"/>
    <property type="match status" value="1"/>
</dbReference>
<evidence type="ECO:0000256" key="5">
    <source>
        <dbReference type="SAM" id="MobiDB-lite"/>
    </source>
</evidence>
<evidence type="ECO:0000259" key="7">
    <source>
        <dbReference type="PROSITE" id="PS50865"/>
    </source>
</evidence>
<dbReference type="Proteomes" id="UP000193719">
    <property type="component" value="Unassembled WGS sequence"/>
</dbReference>
<dbReference type="Gene3D" id="1.25.40.10">
    <property type="entry name" value="Tetratricopeptide repeat domain"/>
    <property type="match status" value="1"/>
</dbReference>
<evidence type="ECO:0000256" key="1">
    <source>
        <dbReference type="ARBA" id="ARBA00022723"/>
    </source>
</evidence>
<dbReference type="InterPro" id="IPR001214">
    <property type="entry name" value="SET_dom"/>
</dbReference>
<gene>
    <name evidence="8" type="ORF">BCR36DRAFT_416020</name>
</gene>
<dbReference type="SUPFAM" id="SSF144232">
    <property type="entry name" value="HIT/MYND zinc finger-like"/>
    <property type="match status" value="1"/>
</dbReference>
<dbReference type="Gene3D" id="6.10.140.2220">
    <property type="match status" value="1"/>
</dbReference>
<evidence type="ECO:0000313" key="8">
    <source>
        <dbReference type="EMBL" id="ORX42530.1"/>
    </source>
</evidence>
<evidence type="ECO:0000256" key="2">
    <source>
        <dbReference type="ARBA" id="ARBA00022771"/>
    </source>
</evidence>
<feature type="domain" description="SET" evidence="6">
    <location>
        <begin position="8"/>
        <end position="284"/>
    </location>
</feature>
<dbReference type="GO" id="GO:0008270">
    <property type="term" value="F:zinc ion binding"/>
    <property type="evidence" value="ECO:0007669"/>
    <property type="project" value="UniProtKB-KW"/>
</dbReference>
<feature type="region of interest" description="Disordered" evidence="5">
    <location>
        <begin position="321"/>
        <end position="347"/>
    </location>
</feature>
<reference evidence="8 9" key="2">
    <citation type="submission" date="2016-08" db="EMBL/GenBank/DDBJ databases">
        <title>Pervasive Adenine N6-methylation of Active Genes in Fungi.</title>
        <authorList>
            <consortium name="DOE Joint Genome Institute"/>
            <person name="Mondo S.J."/>
            <person name="Dannebaum R.O."/>
            <person name="Kuo R.C."/>
            <person name="Labutti K."/>
            <person name="Haridas S."/>
            <person name="Kuo A."/>
            <person name="Salamov A."/>
            <person name="Ahrendt S.R."/>
            <person name="Lipzen A."/>
            <person name="Sullivan W."/>
            <person name="Andreopoulos W.B."/>
            <person name="Clum A."/>
            <person name="Lindquist E."/>
            <person name="Daum C."/>
            <person name="Ramamoorthy G.K."/>
            <person name="Gryganskyi A."/>
            <person name="Culley D."/>
            <person name="Magnuson J.K."/>
            <person name="James T.Y."/>
            <person name="O'Malley M.A."/>
            <person name="Stajich J.E."/>
            <person name="Spatafora J.W."/>
            <person name="Visel A."/>
            <person name="Grigoriev I.V."/>
        </authorList>
    </citation>
    <scope>NUCLEOTIDE SEQUENCE [LARGE SCALE GENOMIC DNA]</scope>
    <source>
        <strain evidence="9">finn</strain>
    </source>
</reference>
<dbReference type="InterPro" id="IPR046341">
    <property type="entry name" value="SET_dom_sf"/>
</dbReference>
<dbReference type="PANTHER" id="PTHR12197">
    <property type="entry name" value="HISTONE-LYSINE N-METHYLTRANSFERASE SMYD"/>
    <property type="match status" value="1"/>
</dbReference>
<organism evidence="8 9">
    <name type="scientific">Piromyces finnis</name>
    <dbReference type="NCBI Taxonomy" id="1754191"/>
    <lineage>
        <taxon>Eukaryota</taxon>
        <taxon>Fungi</taxon>
        <taxon>Fungi incertae sedis</taxon>
        <taxon>Chytridiomycota</taxon>
        <taxon>Chytridiomycota incertae sedis</taxon>
        <taxon>Neocallimastigomycetes</taxon>
        <taxon>Neocallimastigales</taxon>
        <taxon>Neocallimastigaceae</taxon>
        <taxon>Piromyces</taxon>
    </lineage>
</organism>
<dbReference type="Gene3D" id="2.170.270.10">
    <property type="entry name" value="SET domain"/>
    <property type="match status" value="1"/>
</dbReference>
<dbReference type="InterPro" id="IPR002893">
    <property type="entry name" value="Znf_MYND"/>
</dbReference>
<protein>
    <submittedName>
        <fullName evidence="8">SET domain-containing protein</fullName>
    </submittedName>
</protein>
<dbReference type="EMBL" id="MCFH01000063">
    <property type="protein sequence ID" value="ORX42530.1"/>
    <property type="molecule type" value="Genomic_DNA"/>
</dbReference>
<name>A0A1Y1UWR8_9FUNG</name>
<sequence length="518" mass="59902">MEEFLAENNLRSVESEEKYRSIVTDVKIKKGTIIISSPSMGLVLMENVRNDYCHCCLGLLRKTKSRCSRCKVAHYCSRECQVKAWSSGHKYTCKLWKEKKLFDNDLMDIDLLVQVVLKICANDDEEKTSSKNIENEKKKEEVGSMAPDKLKDIKESKETHQWKEREDCINCEAFLSLMTHQDKIEFEEWKYLRDMAKAVLLIVPDLEEKTSQSELIQHLLRFKCNNFVYHDTQLFGIAESAFPVGSLFNHSCCPNATLYYHEGRQIIRAMRDIPRGEEICITYTDVMNARPQRQQILLQKYKFECQCDRCLDNNGLDQKLIPLEEEKEEEKEKDSNKTSKDQKEKEDFSYIERQLNPDLLSVHDVFDKEKCKILASQLEGNPPFASNPMLKFIVIVAAKLLSVIDASDEEFDGVHHEVVAAIDPLELKLFTKVCQYTYNCIDASDYAHASLSSLFVLMAYLVFLGRYHPLTGLQWLTFAKLIWNRSDDYHDEAVQSLYLAKTAIIIAEAIDDIVIIKS</sequence>
<feature type="domain" description="MYND-type" evidence="7">
    <location>
        <begin position="53"/>
        <end position="93"/>
    </location>
</feature>
<dbReference type="PROSITE" id="PS50280">
    <property type="entry name" value="SET"/>
    <property type="match status" value="1"/>
</dbReference>
<keyword evidence="2 4" id="KW-0863">Zinc-finger</keyword>
<dbReference type="SMART" id="SM00317">
    <property type="entry name" value="SET"/>
    <property type="match status" value="1"/>
</dbReference>
<comment type="caution">
    <text evidence="8">The sequence shown here is derived from an EMBL/GenBank/DDBJ whole genome shotgun (WGS) entry which is preliminary data.</text>
</comment>
<dbReference type="PROSITE" id="PS50865">
    <property type="entry name" value="ZF_MYND_2"/>
    <property type="match status" value="1"/>
</dbReference>
<dbReference type="OrthoDB" id="2132474at2759"/>
<evidence type="ECO:0000259" key="6">
    <source>
        <dbReference type="PROSITE" id="PS50280"/>
    </source>
</evidence>
<dbReference type="GO" id="GO:0005634">
    <property type="term" value="C:nucleus"/>
    <property type="evidence" value="ECO:0007669"/>
    <property type="project" value="TreeGrafter"/>
</dbReference>
<dbReference type="CDD" id="cd20071">
    <property type="entry name" value="SET_SMYD"/>
    <property type="match status" value="1"/>
</dbReference>
<evidence type="ECO:0000313" key="9">
    <source>
        <dbReference type="Proteomes" id="UP000193719"/>
    </source>
</evidence>
<dbReference type="Pfam" id="PF01753">
    <property type="entry name" value="zf-MYND"/>
    <property type="match status" value="1"/>
</dbReference>
<dbReference type="InterPro" id="IPR050869">
    <property type="entry name" value="H3K4_H4K5_MeTrfase"/>
</dbReference>
<keyword evidence="3" id="KW-0862">Zinc</keyword>
<dbReference type="PANTHER" id="PTHR12197:SF251">
    <property type="entry name" value="EG:BACR7C10.4 PROTEIN"/>
    <property type="match status" value="1"/>
</dbReference>
<dbReference type="PROSITE" id="PS01360">
    <property type="entry name" value="ZF_MYND_1"/>
    <property type="match status" value="1"/>
</dbReference>
<dbReference type="STRING" id="1754191.A0A1Y1UWR8"/>
<accession>A0A1Y1UWR8</accession>
<feature type="compositionally biased region" description="Basic and acidic residues" evidence="5">
    <location>
        <begin position="330"/>
        <end position="347"/>
    </location>
</feature>
<reference evidence="8 9" key="1">
    <citation type="submission" date="2016-08" db="EMBL/GenBank/DDBJ databases">
        <title>Genomes of anaerobic fungi encode conserved fungal cellulosomes for biomass hydrolysis.</title>
        <authorList>
            <consortium name="DOE Joint Genome Institute"/>
            <person name="Haitjema C.H."/>
            <person name="Gilmore S.P."/>
            <person name="Henske J.K."/>
            <person name="Solomon K.V."/>
            <person name="De Groot R."/>
            <person name="Kuo A."/>
            <person name="Mondo S.J."/>
            <person name="Salamov A.A."/>
            <person name="Labutti K."/>
            <person name="Zhao Z."/>
            <person name="Chiniquy J."/>
            <person name="Barry K."/>
            <person name="Brewer H.M."/>
            <person name="Purvine S.O."/>
            <person name="Wright A.T."/>
            <person name="Boxma B."/>
            <person name="Van Alen T."/>
            <person name="Hackstein J.H."/>
            <person name="Baker S.E."/>
            <person name="Grigoriev I.V."/>
            <person name="O'Malley M.A."/>
        </authorList>
    </citation>
    <scope>NUCLEOTIDE SEQUENCE [LARGE SCALE GENOMIC DNA]</scope>
    <source>
        <strain evidence="9">finn</strain>
    </source>
</reference>
<keyword evidence="9" id="KW-1185">Reference proteome</keyword>
<dbReference type="AlphaFoldDB" id="A0A1Y1UWR8"/>
<dbReference type="Pfam" id="PF00856">
    <property type="entry name" value="SET"/>
    <property type="match status" value="1"/>
</dbReference>
<evidence type="ECO:0000256" key="4">
    <source>
        <dbReference type="PROSITE-ProRule" id="PRU00134"/>
    </source>
</evidence>
<evidence type="ECO:0000256" key="3">
    <source>
        <dbReference type="ARBA" id="ARBA00022833"/>
    </source>
</evidence>